<gene>
    <name evidence="11" type="ORF">D5281_01510</name>
</gene>
<keyword evidence="12" id="KW-1185">Reference proteome</keyword>
<name>A0A9X5BCN6_9FIRM</name>
<dbReference type="RefSeq" id="WP_160558369.1">
    <property type="nucleotide sequence ID" value="NZ_QZDT01000001.1"/>
</dbReference>
<feature type="transmembrane region" description="Helical" evidence="10">
    <location>
        <begin position="222"/>
        <end position="243"/>
    </location>
</feature>
<feature type="transmembrane region" description="Helical" evidence="10">
    <location>
        <begin position="413"/>
        <end position="441"/>
    </location>
</feature>
<dbReference type="PIRSF" id="PIRSF016636">
    <property type="entry name" value="AlgI_DltB"/>
    <property type="match status" value="1"/>
</dbReference>
<feature type="transmembrane region" description="Helical" evidence="10">
    <location>
        <begin position="6"/>
        <end position="23"/>
    </location>
</feature>
<evidence type="ECO:0000313" key="12">
    <source>
        <dbReference type="Proteomes" id="UP001154420"/>
    </source>
</evidence>
<keyword evidence="8 9" id="KW-0012">Acyltransferase</keyword>
<evidence type="ECO:0000256" key="7">
    <source>
        <dbReference type="ARBA" id="ARBA00023136"/>
    </source>
</evidence>
<dbReference type="GO" id="GO:0005886">
    <property type="term" value="C:plasma membrane"/>
    <property type="evidence" value="ECO:0007669"/>
    <property type="project" value="UniProtKB-SubCell"/>
</dbReference>
<evidence type="ECO:0000256" key="4">
    <source>
        <dbReference type="ARBA" id="ARBA00022679"/>
    </source>
</evidence>
<dbReference type="InterPro" id="IPR051085">
    <property type="entry name" value="MB_O-acyltransferase"/>
</dbReference>
<dbReference type="GO" id="GO:0016746">
    <property type="term" value="F:acyltransferase activity"/>
    <property type="evidence" value="ECO:0007669"/>
    <property type="project" value="UniProtKB-KW"/>
</dbReference>
<feature type="transmembrane region" description="Helical" evidence="10">
    <location>
        <begin position="149"/>
        <end position="169"/>
    </location>
</feature>
<reference evidence="11" key="1">
    <citation type="submission" date="2018-09" db="EMBL/GenBank/DDBJ databases">
        <title>Murine metabolic-syndrome-specific gut microbial biobank.</title>
        <authorList>
            <person name="Liu C."/>
        </authorList>
    </citation>
    <scope>NUCLEOTIDE SEQUENCE</scope>
    <source>
        <strain evidence="11">D42-62</strain>
    </source>
</reference>
<feature type="transmembrane region" description="Helical" evidence="10">
    <location>
        <begin position="30"/>
        <end position="46"/>
    </location>
</feature>
<feature type="transmembrane region" description="Helical" evidence="10">
    <location>
        <begin position="382"/>
        <end position="401"/>
    </location>
</feature>
<dbReference type="Proteomes" id="UP001154420">
    <property type="component" value="Unassembled WGS sequence"/>
</dbReference>
<sequence>MLFNSYIFIFLFFPLTLIGYYGLNYAKKYNLALAFLIGMSMWFYGYNNIYYLAILIVSISINYGLITGMASVSAKRLKRLFLWAGVFLNIGILFYFKYYDFFIDNINSALKAEFPLLKLILPLGISFYTFQQLSCVIDSYKGECEHYSFLEYALYVSFFPQLIAGPIVYHNELIPQFQDIGNRKINFENLSRGIYAFALGLAKKVLIADTFSSIVTIGYNNITALNTTSVILVTVCYSLQLYFDFSGYCDMAYGMGYMLNVKLPANFNSPYKAESFADLWNRWHMTLTRFFIKYVYIPLGGSRRGKARTYLNTLIVFIVSGLWHGANWTFILWGTLNGIVIIIERFTKLASLKIPKIIKMVTTYSLFTFTCSLFRSASVKDAGILWIRLFCGGFGPVYQPLIDAFGDLTESKFLYRAGFGAIMTNYPWLMLTVFTAIALAACFTLKNTQEKVAELTLSNRKFFVVVILMIWSIISLSGISEFLYFNF</sequence>
<organism evidence="11 12">
    <name type="scientific">Parablautia muri</name>
    <dbReference type="NCBI Taxonomy" id="2320879"/>
    <lineage>
        <taxon>Bacteria</taxon>
        <taxon>Bacillati</taxon>
        <taxon>Bacillota</taxon>
        <taxon>Clostridia</taxon>
        <taxon>Lachnospirales</taxon>
        <taxon>Lachnospiraceae</taxon>
        <taxon>Parablautia</taxon>
    </lineage>
</organism>
<keyword evidence="5 10" id="KW-0812">Transmembrane</keyword>
<dbReference type="InterPro" id="IPR028362">
    <property type="entry name" value="AlgI"/>
</dbReference>
<dbReference type="OrthoDB" id="9805788at2"/>
<keyword evidence="7 9" id="KW-0472">Membrane</keyword>
<keyword evidence="6 10" id="KW-1133">Transmembrane helix</keyword>
<evidence type="ECO:0000256" key="6">
    <source>
        <dbReference type="ARBA" id="ARBA00022989"/>
    </source>
</evidence>
<dbReference type="Pfam" id="PF03062">
    <property type="entry name" value="MBOAT"/>
    <property type="match status" value="1"/>
</dbReference>
<evidence type="ECO:0000256" key="2">
    <source>
        <dbReference type="ARBA" id="ARBA00010323"/>
    </source>
</evidence>
<evidence type="ECO:0000256" key="5">
    <source>
        <dbReference type="ARBA" id="ARBA00022692"/>
    </source>
</evidence>
<evidence type="ECO:0000256" key="1">
    <source>
        <dbReference type="ARBA" id="ARBA00004651"/>
    </source>
</evidence>
<dbReference type="PANTHER" id="PTHR13285:SF23">
    <property type="entry name" value="TEICHOIC ACID D-ALANYLTRANSFERASE"/>
    <property type="match status" value="1"/>
</dbReference>
<evidence type="ECO:0000313" key="11">
    <source>
        <dbReference type="EMBL" id="NBJ91293.1"/>
    </source>
</evidence>
<dbReference type="PIRSF" id="PIRSF500217">
    <property type="entry name" value="AlgI"/>
    <property type="match status" value="1"/>
</dbReference>
<accession>A0A9X5BCN6</accession>
<keyword evidence="4 9" id="KW-0808">Transferase</keyword>
<evidence type="ECO:0000256" key="8">
    <source>
        <dbReference type="ARBA" id="ARBA00023315"/>
    </source>
</evidence>
<evidence type="ECO:0000256" key="9">
    <source>
        <dbReference type="PIRNR" id="PIRNR016636"/>
    </source>
</evidence>
<protein>
    <submittedName>
        <fullName evidence="11">MBOAT family protein</fullName>
    </submittedName>
</protein>
<dbReference type="AlphaFoldDB" id="A0A9X5BCN6"/>
<keyword evidence="3 9" id="KW-1003">Cell membrane</keyword>
<comment type="subcellular location">
    <subcellularLocation>
        <location evidence="1">Cell membrane</location>
        <topology evidence="1">Multi-pass membrane protein</topology>
    </subcellularLocation>
</comment>
<evidence type="ECO:0000256" key="10">
    <source>
        <dbReference type="SAM" id="Phobius"/>
    </source>
</evidence>
<dbReference type="PANTHER" id="PTHR13285">
    <property type="entry name" value="ACYLTRANSFERASE"/>
    <property type="match status" value="1"/>
</dbReference>
<feature type="transmembrane region" description="Helical" evidence="10">
    <location>
        <begin position="307"/>
        <end position="324"/>
    </location>
</feature>
<feature type="transmembrane region" description="Helical" evidence="10">
    <location>
        <begin position="52"/>
        <end position="73"/>
    </location>
</feature>
<feature type="transmembrane region" description="Helical" evidence="10">
    <location>
        <begin position="80"/>
        <end position="99"/>
    </location>
</feature>
<dbReference type="EMBL" id="QZDT01000001">
    <property type="protein sequence ID" value="NBJ91293.1"/>
    <property type="molecule type" value="Genomic_DNA"/>
</dbReference>
<comment type="similarity">
    <text evidence="2 9">Belongs to the membrane-bound acyltransferase family.</text>
</comment>
<dbReference type="InterPro" id="IPR024194">
    <property type="entry name" value="Ac/AlaTfrase_AlgI/DltB"/>
</dbReference>
<comment type="caution">
    <text evidence="11">The sequence shown here is derived from an EMBL/GenBank/DDBJ whole genome shotgun (WGS) entry which is preliminary data.</text>
</comment>
<evidence type="ECO:0000256" key="3">
    <source>
        <dbReference type="ARBA" id="ARBA00022475"/>
    </source>
</evidence>
<proteinExistence type="inferred from homology"/>
<feature type="transmembrane region" description="Helical" evidence="10">
    <location>
        <begin position="462"/>
        <end position="485"/>
    </location>
</feature>
<dbReference type="InterPro" id="IPR004299">
    <property type="entry name" value="MBOAT_fam"/>
</dbReference>
<dbReference type="GO" id="GO:0042121">
    <property type="term" value="P:alginic acid biosynthetic process"/>
    <property type="evidence" value="ECO:0007669"/>
    <property type="project" value="InterPro"/>
</dbReference>